<protein>
    <submittedName>
        <fullName evidence="1">Uncharacterized protein</fullName>
    </submittedName>
</protein>
<reference evidence="1 2" key="1">
    <citation type="submission" date="2014-03" db="EMBL/GenBank/DDBJ databases">
        <title>Draft genome of the hookworm Oesophagostomum dentatum.</title>
        <authorList>
            <person name="Mitreva M."/>
        </authorList>
    </citation>
    <scope>NUCLEOTIDE SEQUENCE [LARGE SCALE GENOMIC DNA]</scope>
    <source>
        <strain evidence="1 2">OD-Hann</strain>
    </source>
</reference>
<accession>A0A0B1SSU3</accession>
<gene>
    <name evidence="1" type="ORF">OESDEN_13268</name>
</gene>
<dbReference type="Proteomes" id="UP000053660">
    <property type="component" value="Unassembled WGS sequence"/>
</dbReference>
<proteinExistence type="predicted"/>
<evidence type="ECO:0000313" key="2">
    <source>
        <dbReference type="Proteomes" id="UP000053660"/>
    </source>
</evidence>
<organism evidence="1 2">
    <name type="scientific">Oesophagostomum dentatum</name>
    <name type="common">Nodular worm</name>
    <dbReference type="NCBI Taxonomy" id="61180"/>
    <lineage>
        <taxon>Eukaryota</taxon>
        <taxon>Metazoa</taxon>
        <taxon>Ecdysozoa</taxon>
        <taxon>Nematoda</taxon>
        <taxon>Chromadorea</taxon>
        <taxon>Rhabditida</taxon>
        <taxon>Rhabditina</taxon>
        <taxon>Rhabditomorpha</taxon>
        <taxon>Strongyloidea</taxon>
        <taxon>Strongylidae</taxon>
        <taxon>Oesophagostomum</taxon>
    </lineage>
</organism>
<evidence type="ECO:0000313" key="1">
    <source>
        <dbReference type="EMBL" id="KHJ86966.1"/>
    </source>
</evidence>
<dbReference type="EMBL" id="KN558937">
    <property type="protein sequence ID" value="KHJ86966.1"/>
    <property type="molecule type" value="Genomic_DNA"/>
</dbReference>
<keyword evidence="2" id="KW-1185">Reference proteome</keyword>
<sequence>MQDVLNGASDSILLGTNRIGNEEGAFVVHEDIARSYEYQSNDARSGLLQHGPYIVLGLISWIGLRL</sequence>
<dbReference type="OrthoDB" id="6250301at2759"/>
<name>A0A0B1SSU3_OESDE</name>
<dbReference type="AlphaFoldDB" id="A0A0B1SSU3"/>